<evidence type="ECO:0000259" key="3">
    <source>
        <dbReference type="PROSITE" id="PS00624"/>
    </source>
</evidence>
<comment type="similarity">
    <text evidence="1">Belongs to the GMC oxidoreductase family.</text>
</comment>
<protein>
    <recommendedName>
        <fullName evidence="3">Glucose-methanol-choline oxidoreductase N-terminal domain-containing protein</fullName>
    </recommendedName>
</protein>
<evidence type="ECO:0000256" key="2">
    <source>
        <dbReference type="SAM" id="SignalP"/>
    </source>
</evidence>
<dbReference type="SUPFAM" id="SSF51905">
    <property type="entry name" value="FAD/NAD(P)-binding domain"/>
    <property type="match status" value="1"/>
</dbReference>
<evidence type="ECO:0000313" key="4">
    <source>
        <dbReference type="EMBL" id="KXT17900.1"/>
    </source>
</evidence>
<proteinExistence type="inferred from homology"/>
<dbReference type="Proteomes" id="UP000073492">
    <property type="component" value="Unassembled WGS sequence"/>
</dbReference>
<dbReference type="PANTHER" id="PTHR11552">
    <property type="entry name" value="GLUCOSE-METHANOL-CHOLINE GMC OXIDOREDUCTASE"/>
    <property type="match status" value="1"/>
</dbReference>
<reference evidence="4 5" key="1">
    <citation type="submission" date="2015-07" db="EMBL/GenBank/DDBJ databases">
        <title>Comparative genomics of the Sigatoka disease complex on banana suggests a link between parallel evolutionary changes in Pseudocercospora fijiensis and Pseudocercospora eumusae and increased virulence on the banana host.</title>
        <authorList>
            <person name="Chang T.-C."/>
            <person name="Salvucci A."/>
            <person name="Crous P.W."/>
            <person name="Stergiopoulos I."/>
        </authorList>
    </citation>
    <scope>NUCLEOTIDE SEQUENCE [LARGE SCALE GENOMIC DNA]</scope>
    <source>
        <strain evidence="4 5">CBS 116634</strain>
    </source>
</reference>
<evidence type="ECO:0000313" key="5">
    <source>
        <dbReference type="Proteomes" id="UP000073492"/>
    </source>
</evidence>
<feature type="chain" id="PRO_5007297682" description="Glucose-methanol-choline oxidoreductase N-terminal domain-containing protein" evidence="2">
    <location>
        <begin position="20"/>
        <end position="828"/>
    </location>
</feature>
<dbReference type="STRING" id="113226.A0A139ITC8"/>
<comment type="caution">
    <text evidence="4">The sequence shown here is derived from an EMBL/GenBank/DDBJ whole genome shotgun (WGS) entry which is preliminary data.</text>
</comment>
<dbReference type="GO" id="GO:0016614">
    <property type="term" value="F:oxidoreductase activity, acting on CH-OH group of donors"/>
    <property type="evidence" value="ECO:0007669"/>
    <property type="project" value="InterPro"/>
</dbReference>
<dbReference type="AlphaFoldDB" id="A0A139ITC8"/>
<dbReference type="Pfam" id="PF13450">
    <property type="entry name" value="NAD_binding_8"/>
    <property type="match status" value="1"/>
</dbReference>
<name>A0A139ITC8_9PEZI</name>
<feature type="signal peptide" evidence="2">
    <location>
        <begin position="1"/>
        <end position="19"/>
    </location>
</feature>
<dbReference type="InterPro" id="IPR012132">
    <property type="entry name" value="GMC_OxRdtase"/>
</dbReference>
<evidence type="ECO:0000256" key="1">
    <source>
        <dbReference type="ARBA" id="ARBA00010790"/>
    </source>
</evidence>
<dbReference type="InterPro" id="IPR007867">
    <property type="entry name" value="GMC_OxRtase_C"/>
</dbReference>
<dbReference type="Gene3D" id="3.30.560.10">
    <property type="entry name" value="Glucose Oxidase, domain 3"/>
    <property type="match status" value="1"/>
</dbReference>
<dbReference type="PANTHER" id="PTHR11552:SF213">
    <property type="entry name" value="DEHYDROGENASE, PUTATIVE-RELATED"/>
    <property type="match status" value="1"/>
</dbReference>
<dbReference type="InterPro" id="IPR000172">
    <property type="entry name" value="GMC_OxRdtase_N"/>
</dbReference>
<gene>
    <name evidence="4" type="ORF">AC579_5938</name>
</gene>
<dbReference type="InterPro" id="IPR036188">
    <property type="entry name" value="FAD/NAD-bd_sf"/>
</dbReference>
<dbReference type="GO" id="GO:0050660">
    <property type="term" value="F:flavin adenine dinucleotide binding"/>
    <property type="evidence" value="ECO:0007669"/>
    <property type="project" value="InterPro"/>
</dbReference>
<dbReference type="PROSITE" id="PS00624">
    <property type="entry name" value="GMC_OXRED_2"/>
    <property type="match status" value="1"/>
</dbReference>
<dbReference type="Gene3D" id="3.50.50.60">
    <property type="entry name" value="FAD/NAD(P)-binding domain"/>
    <property type="match status" value="2"/>
</dbReference>
<accession>A0A139ITC8</accession>
<keyword evidence="2" id="KW-0732">Signal</keyword>
<organism evidence="4 5">
    <name type="scientific">Pseudocercospora musae</name>
    <dbReference type="NCBI Taxonomy" id="113226"/>
    <lineage>
        <taxon>Eukaryota</taxon>
        <taxon>Fungi</taxon>
        <taxon>Dikarya</taxon>
        <taxon>Ascomycota</taxon>
        <taxon>Pezizomycotina</taxon>
        <taxon>Dothideomycetes</taxon>
        <taxon>Dothideomycetidae</taxon>
        <taxon>Mycosphaerellales</taxon>
        <taxon>Mycosphaerellaceae</taxon>
        <taxon>Pseudocercospora</taxon>
    </lineage>
</organism>
<feature type="domain" description="Glucose-methanol-choline oxidoreductase N-terminal" evidence="3">
    <location>
        <begin position="399"/>
        <end position="413"/>
    </location>
</feature>
<dbReference type="SUPFAM" id="SSF54373">
    <property type="entry name" value="FAD-linked reductases, C-terminal domain"/>
    <property type="match status" value="1"/>
</dbReference>
<sequence>MFLRCLSSIILLTSAFVEAQPHEHKHGEKHGHQKRQGWGSNPYQQGIFDYIVVGSGPGGAPLACRLARAGFQVLLIDAGQDTSGYLDTQIPSFHPRASELPEQMWAYNVERHTYPGGDQYNDPKFQYRIPNGPEYQNALYSGYPPPYGNWTYLLPDGRTYAGPRPPAGAQPIGLNYPRGSALGGSAQMNAMAMVTPWMDDWDHIAQITGNDSWNAEIMREYYIKLENCRYQLSSVVGHGFSGWLQIGITPLTLIAQDLKLAAIVAATAQAMGKGLIDGVLNLATGLAHILATDLNAPGRSRDQDVNIWQIPISINPTTGLRSGPVDFVKQTVSEGYPLIVQLNTFVTRIFVDQSGYRPRAVGVQYLYGKHLYSASPLSSGQSGTPGHAYARREVVISGGAFETPKLLKLSGIGPADELAQFGIPTIVNLQGVGRNLQDRYEVGVVGKADVPFSLFGPCKYNYESPDPCLQQFQGGVTPIDKGPYTSNGLAIGTTFSSSVNDDPKPDVFIVAVPAYFQGYYRGYSKAAVLDAQHFSYVVLKVRSRNNAGTVTLRSTNPLDMPVIRFNSFAVGGDLDAQAVAEGIQRGRDIFRDVIGIDGSFVVESPPNELQGAALVEWVKNYAWGHHCGCTAKIGAPNDPWAVVDGDFRVYGVDGLRVVDNSVWPTLPGYYPTIAIYMISEKAADVMLGQSPGPVGVFDNLDLGSGPIGTLGSGIIGAVAGVADPKVGVNGILGSFGNLLGVLTVTWQSPISGLNMKTTWETSHTTIARTAELPTGHPNSDKALAVLTTFKAAFANMAILANVAASAPRCAKNNGHVNLTFLSLLGHQD</sequence>
<dbReference type="Pfam" id="PF05199">
    <property type="entry name" value="GMC_oxred_C"/>
    <property type="match status" value="1"/>
</dbReference>
<dbReference type="OrthoDB" id="269227at2759"/>
<dbReference type="EMBL" id="LFZO01000013">
    <property type="protein sequence ID" value="KXT17900.1"/>
    <property type="molecule type" value="Genomic_DNA"/>
</dbReference>
<dbReference type="Pfam" id="PF00732">
    <property type="entry name" value="GMC_oxred_N"/>
    <property type="match status" value="1"/>
</dbReference>
<keyword evidence="5" id="KW-1185">Reference proteome</keyword>